<dbReference type="GO" id="GO:0016757">
    <property type="term" value="F:glycosyltransferase activity"/>
    <property type="evidence" value="ECO:0007669"/>
    <property type="project" value="InterPro"/>
</dbReference>
<gene>
    <name evidence="2" type="ordered locus">Dole_1833</name>
</gene>
<feature type="domain" description="Glycosyl transferase family 1" evidence="1">
    <location>
        <begin position="177"/>
        <end position="340"/>
    </location>
</feature>
<organism evidence="2 3">
    <name type="scientific">Desulfosudis oleivorans (strain DSM 6200 / JCM 39069 / Hxd3)</name>
    <name type="common">Desulfococcus oleovorans</name>
    <dbReference type="NCBI Taxonomy" id="96561"/>
    <lineage>
        <taxon>Bacteria</taxon>
        <taxon>Pseudomonadati</taxon>
        <taxon>Thermodesulfobacteriota</taxon>
        <taxon>Desulfobacteria</taxon>
        <taxon>Desulfobacterales</taxon>
        <taxon>Desulfosudaceae</taxon>
        <taxon>Desulfosudis</taxon>
    </lineage>
</organism>
<dbReference type="KEGG" id="dol:Dole_1833"/>
<dbReference type="PANTHER" id="PTHR45947:SF3">
    <property type="entry name" value="SULFOQUINOVOSYL TRANSFERASE SQD2"/>
    <property type="match status" value="1"/>
</dbReference>
<dbReference type="PANTHER" id="PTHR45947">
    <property type="entry name" value="SULFOQUINOVOSYL TRANSFERASE SQD2"/>
    <property type="match status" value="1"/>
</dbReference>
<dbReference type="HOGENOM" id="CLU_009583_14_0_7"/>
<dbReference type="Pfam" id="PF00534">
    <property type="entry name" value="Glycos_transf_1"/>
    <property type="match status" value="1"/>
</dbReference>
<reference evidence="2 3" key="1">
    <citation type="submission" date="2007-10" db="EMBL/GenBank/DDBJ databases">
        <title>Complete sequence of Desulfococcus oleovorans Hxd3.</title>
        <authorList>
            <consortium name="US DOE Joint Genome Institute"/>
            <person name="Copeland A."/>
            <person name="Lucas S."/>
            <person name="Lapidus A."/>
            <person name="Barry K."/>
            <person name="Glavina del Rio T."/>
            <person name="Dalin E."/>
            <person name="Tice H."/>
            <person name="Pitluck S."/>
            <person name="Kiss H."/>
            <person name="Brettin T."/>
            <person name="Bruce D."/>
            <person name="Detter J.C."/>
            <person name="Han C."/>
            <person name="Schmutz J."/>
            <person name="Larimer F."/>
            <person name="Land M."/>
            <person name="Hauser L."/>
            <person name="Kyrpides N."/>
            <person name="Kim E."/>
            <person name="Wawrik B."/>
            <person name="Richardson P."/>
        </authorList>
    </citation>
    <scope>NUCLEOTIDE SEQUENCE [LARGE SCALE GENOMIC DNA]</scope>
    <source>
        <strain evidence="3">DSM 6200 / JCM 39069 / Hxd3</strain>
    </source>
</reference>
<dbReference type="EMBL" id="CP000859">
    <property type="protein sequence ID" value="ABW67637.1"/>
    <property type="molecule type" value="Genomic_DNA"/>
</dbReference>
<dbReference type="CDD" id="cd03801">
    <property type="entry name" value="GT4_PimA-like"/>
    <property type="match status" value="1"/>
</dbReference>
<proteinExistence type="predicted"/>
<dbReference type="Proteomes" id="UP000008561">
    <property type="component" value="Chromosome"/>
</dbReference>
<protein>
    <submittedName>
        <fullName evidence="2">Glycosyl transferase group 1</fullName>
    </submittedName>
</protein>
<keyword evidence="3" id="KW-1185">Reference proteome</keyword>
<evidence type="ECO:0000259" key="1">
    <source>
        <dbReference type="Pfam" id="PF00534"/>
    </source>
</evidence>
<evidence type="ECO:0000313" key="2">
    <source>
        <dbReference type="EMBL" id="ABW67637.1"/>
    </source>
</evidence>
<dbReference type="AlphaFoldDB" id="A8ZSA0"/>
<dbReference type="InterPro" id="IPR050194">
    <property type="entry name" value="Glycosyltransferase_grp1"/>
</dbReference>
<dbReference type="CAZy" id="GT4">
    <property type="family name" value="Glycosyltransferase Family 4"/>
</dbReference>
<keyword evidence="2" id="KW-0808">Transferase</keyword>
<dbReference type="Gene3D" id="3.40.50.2000">
    <property type="entry name" value="Glycogen Phosphorylase B"/>
    <property type="match status" value="1"/>
</dbReference>
<accession>A8ZSA0</accession>
<sequence length="368" mass="41647">MSIIPIKILVPRLHGMGGVANYYLSIKKHLGADYQYVYRGNVSREESGTSVPGRMVKDYVLFCRRTWSDTDVVVINSSLGVGGFFRDGLYVLLSPVHVRKVVFFHGWNLGFEKRIGASFGLKTWLNRTFLTADHIIVLSAGFKKKLRHWGYTGPISLGTTIVDEQLLEDVNFQRLSKERAENKNPTILYLGNISEAKGVRGVIQAYQLLFSRNGLKNLKCIMAGQGNMLEELKAQADSQNLDIQFPGYVREKQKTGVFKSAHVYVFPSAHGEGMPTSVLEAMAFGLPVITTRVSGISDFFEDGKMGLFLDTRDPEHIAKKIRYLLDRPELMHQMSEYNYNYAKEHFYAGKVADWFKSIIESVIHDDNE</sequence>
<dbReference type="InterPro" id="IPR001296">
    <property type="entry name" value="Glyco_trans_1"/>
</dbReference>
<name>A8ZSA0_DESOH</name>
<evidence type="ECO:0000313" key="3">
    <source>
        <dbReference type="Proteomes" id="UP000008561"/>
    </source>
</evidence>
<dbReference type="eggNOG" id="COG0438">
    <property type="taxonomic scope" value="Bacteria"/>
</dbReference>
<dbReference type="SUPFAM" id="SSF53756">
    <property type="entry name" value="UDP-Glycosyltransferase/glycogen phosphorylase"/>
    <property type="match status" value="1"/>
</dbReference>
<dbReference type="OrthoDB" id="9790710at2"/>
<dbReference type="STRING" id="96561.Dole_1833"/>